<comment type="caution">
    <text evidence="3">The sequence shown here is derived from an EMBL/GenBank/DDBJ whole genome shotgun (WGS) entry which is preliminary data.</text>
</comment>
<proteinExistence type="inferred from homology"/>
<evidence type="ECO:0000313" key="4">
    <source>
        <dbReference type="Proteomes" id="UP000484255"/>
    </source>
</evidence>
<evidence type="ECO:0000256" key="2">
    <source>
        <dbReference type="ARBA" id="ARBA00022801"/>
    </source>
</evidence>
<dbReference type="EMBL" id="JAAGOH010000037">
    <property type="protein sequence ID" value="NDY93478.1"/>
    <property type="molecule type" value="Genomic_DNA"/>
</dbReference>
<dbReference type="InterPro" id="IPR052347">
    <property type="entry name" value="Isochorismatase_Nicotinamidase"/>
</dbReference>
<gene>
    <name evidence="3" type="ORF">G3A44_19995</name>
</gene>
<keyword evidence="4" id="KW-1185">Reference proteome</keyword>
<reference evidence="3 4" key="1">
    <citation type="submission" date="2020-02" db="EMBL/GenBank/DDBJ databases">
        <title>Ideonella bacterium strain TBM-1.</title>
        <authorList>
            <person name="Chen W.-M."/>
        </authorList>
    </citation>
    <scope>NUCLEOTIDE SEQUENCE [LARGE SCALE GENOMIC DNA]</scope>
    <source>
        <strain evidence="3 4">TBM-1</strain>
    </source>
</reference>
<keyword evidence="2 3" id="KW-0378">Hydrolase</keyword>
<dbReference type="Proteomes" id="UP000484255">
    <property type="component" value="Unassembled WGS sequence"/>
</dbReference>
<name>A0A7C9TLW7_9BURK</name>
<dbReference type="GO" id="GO:0016787">
    <property type="term" value="F:hydrolase activity"/>
    <property type="evidence" value="ECO:0007669"/>
    <property type="project" value="UniProtKB-KW"/>
</dbReference>
<dbReference type="PANTHER" id="PTHR11080">
    <property type="entry name" value="PYRAZINAMIDASE/NICOTINAMIDASE"/>
    <property type="match status" value="1"/>
</dbReference>
<accession>A0A7C9TLW7</accession>
<evidence type="ECO:0000313" key="3">
    <source>
        <dbReference type="EMBL" id="NDY93478.1"/>
    </source>
</evidence>
<protein>
    <submittedName>
        <fullName evidence="3">Cysteine hydrolase</fullName>
    </submittedName>
</protein>
<dbReference type="SUPFAM" id="SSF52499">
    <property type="entry name" value="Isochorismatase-like hydrolases"/>
    <property type="match status" value="1"/>
</dbReference>
<dbReference type="Gene3D" id="3.40.50.850">
    <property type="entry name" value="Isochorismatase-like"/>
    <property type="match status" value="1"/>
</dbReference>
<dbReference type="AlphaFoldDB" id="A0A7C9TLW7"/>
<dbReference type="PANTHER" id="PTHR11080:SF2">
    <property type="entry name" value="LD05707P"/>
    <property type="match status" value="1"/>
</dbReference>
<evidence type="ECO:0000256" key="1">
    <source>
        <dbReference type="ARBA" id="ARBA00006336"/>
    </source>
</evidence>
<sequence length="286" mass="30568">MPARLELLLIDPQNDFCDLPPAACPADPLRPGARLQPALPVPGAHADLLRVAALVQALGPRLQGITLTLDSHHAYDIAHPLFWCGGDGSAVPPFTPITAAQVRAGQWRPRQPAALPRVLDYLDALEAAGRYTLMVWPLHAEVGSWGQGVHAAVQQACRSWQALAQRPLRTVAKGQNPWTEHYSALQAEVPDPADPGTALQRELIAALDQADLLLVAGQASSHCVRATCEHLAEHLPSQRLDKLVLLTDGMSPVPGFEPQAAAFLAGLQARGARLATTAQVLRKLLG</sequence>
<dbReference type="InterPro" id="IPR036380">
    <property type="entry name" value="Isochorismatase-like_sf"/>
</dbReference>
<organism evidence="3 4">
    <name type="scientific">Ideonella livida</name>
    <dbReference type="NCBI Taxonomy" id="2707176"/>
    <lineage>
        <taxon>Bacteria</taxon>
        <taxon>Pseudomonadati</taxon>
        <taxon>Pseudomonadota</taxon>
        <taxon>Betaproteobacteria</taxon>
        <taxon>Burkholderiales</taxon>
        <taxon>Sphaerotilaceae</taxon>
        <taxon>Ideonella</taxon>
    </lineage>
</organism>
<dbReference type="RefSeq" id="WP_163459516.1">
    <property type="nucleotide sequence ID" value="NZ_JAAGOH010000037.1"/>
</dbReference>
<comment type="similarity">
    <text evidence="1">Belongs to the isochorismatase family.</text>
</comment>